<dbReference type="Gene3D" id="3.40.50.11840">
    <property type="entry name" value="Diphthamide synthesis DPH1/DPH2 domain 1"/>
    <property type="match status" value="1"/>
</dbReference>
<dbReference type="InterPro" id="IPR016435">
    <property type="entry name" value="DPH1/DPH2"/>
</dbReference>
<accession>A0A0D2JDF1</accession>
<dbReference type="AlphaFoldDB" id="A0A0D2JDF1"/>
<dbReference type="GeneID" id="25727521"/>
<evidence type="ECO:0000256" key="5">
    <source>
        <dbReference type="ARBA" id="ARBA00022679"/>
    </source>
</evidence>
<evidence type="ECO:0000256" key="10">
    <source>
        <dbReference type="ARBA" id="ARBA00048403"/>
    </source>
</evidence>
<comment type="function">
    <text evidence="11">Catalyzes the first step of diphthamide biosynthesis, a post-translational modification of histidine which occurs in elongation factor 2.</text>
</comment>
<keyword evidence="5 11" id="KW-0808">Transferase</keyword>
<evidence type="ECO:0000256" key="1">
    <source>
        <dbReference type="ARBA" id="ARBA00005156"/>
    </source>
</evidence>
<dbReference type="Proteomes" id="UP000054498">
    <property type="component" value="Unassembled WGS sequence"/>
</dbReference>
<dbReference type="KEGG" id="mng:MNEG_10366"/>
<evidence type="ECO:0000256" key="12">
    <source>
        <dbReference type="SAM" id="MobiDB-lite"/>
    </source>
</evidence>
<protein>
    <recommendedName>
        <fullName evidence="4 11">2-(3-amino-3-carboxypropyl)histidine synthase subunit 1</fullName>
        <ecNumber evidence="3 11">2.5.1.108</ecNumber>
    </recommendedName>
</protein>
<dbReference type="InterPro" id="IPR035435">
    <property type="entry name" value="DPH1/DPH2_euk_archaea"/>
</dbReference>
<keyword evidence="6 11" id="KW-0949">S-adenosyl-L-methionine</keyword>
<evidence type="ECO:0000256" key="11">
    <source>
        <dbReference type="PIRNR" id="PIRNR004967"/>
    </source>
</evidence>
<dbReference type="GO" id="GO:0051539">
    <property type="term" value="F:4 iron, 4 sulfur cluster binding"/>
    <property type="evidence" value="ECO:0007669"/>
    <property type="project" value="UniProtKB-UniRule"/>
</dbReference>
<dbReference type="NCBIfam" id="TIGR00322">
    <property type="entry name" value="diphth2_R"/>
    <property type="match status" value="1"/>
</dbReference>
<evidence type="ECO:0000256" key="2">
    <source>
        <dbReference type="ARBA" id="ARBA00010173"/>
    </source>
</evidence>
<evidence type="ECO:0000256" key="7">
    <source>
        <dbReference type="ARBA" id="ARBA00022723"/>
    </source>
</evidence>
<comment type="pathway">
    <text evidence="1 11">Protein modification; peptidyl-diphthamide biosynthesis.</text>
</comment>
<evidence type="ECO:0000313" key="14">
    <source>
        <dbReference type="Proteomes" id="UP000054498"/>
    </source>
</evidence>
<dbReference type="InterPro" id="IPR042263">
    <property type="entry name" value="DPH1/DPH2_1"/>
</dbReference>
<keyword evidence="11" id="KW-0004">4Fe-4S</keyword>
<dbReference type="Gene3D" id="3.40.50.11850">
    <property type="entry name" value="Diphthamide synthesis DPH1/DPH2 domain 2"/>
    <property type="match status" value="1"/>
</dbReference>
<keyword evidence="9" id="KW-0411">Iron-sulfur</keyword>
<feature type="compositionally biased region" description="Low complexity" evidence="12">
    <location>
        <begin position="11"/>
        <end position="20"/>
    </location>
</feature>
<comment type="similarity">
    <text evidence="2 11">Belongs to the DPH1/DPH2 family. DPH1 subfamily.</text>
</comment>
<comment type="cofactor">
    <cofactor evidence="11">
        <name>[4Fe-4S] cluster</name>
        <dbReference type="ChEBI" id="CHEBI:49883"/>
    </cofactor>
    <text evidence="11">Binds 1 [4Fe-4S] cluster per subunit. The cluster is coordinated with 3 cysteines and an exchangeable S-adenosyl-L-methionine.</text>
</comment>
<dbReference type="InterPro" id="IPR042264">
    <property type="entry name" value="DPH1/DPH2_2"/>
</dbReference>
<reference evidence="13 14" key="1">
    <citation type="journal article" date="2013" name="BMC Genomics">
        <title>Reconstruction of the lipid metabolism for the microalga Monoraphidium neglectum from its genome sequence reveals characteristics suitable for biofuel production.</title>
        <authorList>
            <person name="Bogen C."/>
            <person name="Al-Dilaimi A."/>
            <person name="Albersmeier A."/>
            <person name="Wichmann J."/>
            <person name="Grundmann M."/>
            <person name="Rupp O."/>
            <person name="Lauersen K.J."/>
            <person name="Blifernez-Klassen O."/>
            <person name="Kalinowski J."/>
            <person name="Goesmann A."/>
            <person name="Mussgnug J.H."/>
            <person name="Kruse O."/>
        </authorList>
    </citation>
    <scope>NUCLEOTIDE SEQUENCE [LARGE SCALE GENOMIC DNA]</scope>
    <source>
        <strain evidence="13 14">SAG 48.87</strain>
    </source>
</reference>
<dbReference type="GO" id="GO:0017183">
    <property type="term" value="P:protein histidyl modification to diphthamide"/>
    <property type="evidence" value="ECO:0007669"/>
    <property type="project" value="UniProtKB-UniRule"/>
</dbReference>
<feature type="region of interest" description="Disordered" evidence="12">
    <location>
        <begin position="1"/>
        <end position="57"/>
    </location>
</feature>
<keyword evidence="7" id="KW-0479">Metal-binding</keyword>
<evidence type="ECO:0000256" key="6">
    <source>
        <dbReference type="ARBA" id="ARBA00022691"/>
    </source>
</evidence>
<dbReference type="GO" id="GO:0090560">
    <property type="term" value="F:2-(3-amino-3-carboxypropyl)histidine synthase activity"/>
    <property type="evidence" value="ECO:0007669"/>
    <property type="project" value="UniProtKB-UniRule"/>
</dbReference>
<dbReference type="PANTHER" id="PTHR10762:SF1">
    <property type="entry name" value="2-(3-AMINO-3-CARBOXYPROPYL)HISTIDINE SYNTHASE SUBUNIT 1"/>
    <property type="match status" value="1"/>
</dbReference>
<dbReference type="FunFam" id="3.40.50.11840:FF:000001">
    <property type="entry name" value="2-(3-amino-3-carboxypropyl)histidine synthase subunit 1"/>
    <property type="match status" value="1"/>
</dbReference>
<proteinExistence type="inferred from homology"/>
<organism evidence="13 14">
    <name type="scientific">Monoraphidium neglectum</name>
    <dbReference type="NCBI Taxonomy" id="145388"/>
    <lineage>
        <taxon>Eukaryota</taxon>
        <taxon>Viridiplantae</taxon>
        <taxon>Chlorophyta</taxon>
        <taxon>core chlorophytes</taxon>
        <taxon>Chlorophyceae</taxon>
        <taxon>CS clade</taxon>
        <taxon>Sphaeropleales</taxon>
        <taxon>Selenastraceae</taxon>
        <taxon>Monoraphidium</taxon>
    </lineage>
</organism>
<evidence type="ECO:0000256" key="8">
    <source>
        <dbReference type="ARBA" id="ARBA00023004"/>
    </source>
</evidence>
<dbReference type="PANTHER" id="PTHR10762">
    <property type="entry name" value="DIPHTHAMIDE BIOSYNTHESIS PROTEIN"/>
    <property type="match status" value="1"/>
</dbReference>
<dbReference type="FunFam" id="3.40.50.11850:FF:000002">
    <property type="entry name" value="2-(3-amino-3-carboxypropyl)histidine synthase subunit 1"/>
    <property type="match status" value="1"/>
</dbReference>
<dbReference type="Pfam" id="PF01866">
    <property type="entry name" value="Diphthamide_syn"/>
    <property type="match status" value="1"/>
</dbReference>
<dbReference type="SFLD" id="SFLDS00032">
    <property type="entry name" value="Radical_SAM_3-amino-3-carboxyp"/>
    <property type="match status" value="1"/>
</dbReference>
<dbReference type="Gene3D" id="3.40.50.11860">
    <property type="entry name" value="Diphthamide synthesis DPH1/DPH2 domain 3"/>
    <property type="match status" value="1"/>
</dbReference>
<evidence type="ECO:0000256" key="9">
    <source>
        <dbReference type="ARBA" id="ARBA00023014"/>
    </source>
</evidence>
<dbReference type="RefSeq" id="XP_013896617.1">
    <property type="nucleotide sequence ID" value="XM_014041163.1"/>
</dbReference>
<keyword evidence="8" id="KW-0408">Iron</keyword>
<dbReference type="InterPro" id="IPR042265">
    <property type="entry name" value="DPH1/DPH2_3"/>
</dbReference>
<keyword evidence="14" id="KW-1185">Reference proteome</keyword>
<dbReference type="EMBL" id="KK102504">
    <property type="protein sequence ID" value="KIY97597.1"/>
    <property type="molecule type" value="Genomic_DNA"/>
</dbReference>
<name>A0A0D2JDF1_9CHLO</name>
<dbReference type="EC" id="2.5.1.108" evidence="3 11"/>
<dbReference type="STRING" id="145388.A0A0D2JDF1"/>
<evidence type="ECO:0000256" key="4">
    <source>
        <dbReference type="ARBA" id="ARBA00021915"/>
    </source>
</evidence>
<feature type="compositionally biased region" description="Low complexity" evidence="12">
    <location>
        <begin position="32"/>
        <end position="53"/>
    </location>
</feature>
<dbReference type="PIRSF" id="PIRSF004967">
    <property type="entry name" value="DPH1"/>
    <property type="match status" value="1"/>
</dbReference>
<dbReference type="GO" id="GO:0046872">
    <property type="term" value="F:metal ion binding"/>
    <property type="evidence" value="ECO:0007669"/>
    <property type="project" value="UniProtKB-KW"/>
</dbReference>
<sequence>MAAQDAPRFSAQRQAAAAGALVPHATATPERQAAAAQQQQQQQEQQQQQQQQQGPRRFVRQQVPDEVLNDPRLNAALSALPANYNFEIHKTVWRLRQAGARRVTLQFPEGLLMYACAIADILQDHAGAEHVFVMGDVTYGACCVDDYSAAALGADFLVHYGHSCLVPVDVTGVPCLYVFVDIQMDVDHLVDTVRLNFPKGARLLLAGTIQFSSAVQVAKARLAADYPGMEVPKCKPLSPGEVLGCTAPVVPAGLFDAIVFVADGRFHLEAIMIANPTIPAYRYDPYGRHLLAETYDQSGMRAARRKAIAAAASARRWGVVLGTLGRQGNPRIVQLLEEKLLQRGLQYTLVLLSEVGV</sequence>
<dbReference type="UniPathway" id="UPA00559"/>
<comment type="catalytic activity">
    <reaction evidence="10 11">
        <text>L-histidyl-[translation elongation factor 2] + S-adenosyl-L-methionine = 2-[(3S)-amino-3-carboxypropyl]-L-histidyl-[translation elongation factor 2] + S-methyl-5'-thioadenosine + H(+)</text>
        <dbReference type="Rhea" id="RHEA:36783"/>
        <dbReference type="Rhea" id="RHEA-COMP:9748"/>
        <dbReference type="Rhea" id="RHEA-COMP:9749"/>
        <dbReference type="ChEBI" id="CHEBI:15378"/>
        <dbReference type="ChEBI" id="CHEBI:17509"/>
        <dbReference type="ChEBI" id="CHEBI:29979"/>
        <dbReference type="ChEBI" id="CHEBI:59789"/>
        <dbReference type="ChEBI" id="CHEBI:73995"/>
        <dbReference type="EC" id="2.5.1.108"/>
    </reaction>
</comment>
<dbReference type="OrthoDB" id="1649088at2759"/>
<evidence type="ECO:0000256" key="3">
    <source>
        <dbReference type="ARBA" id="ARBA00012221"/>
    </source>
</evidence>
<evidence type="ECO:0000313" key="13">
    <source>
        <dbReference type="EMBL" id="KIY97597.1"/>
    </source>
</evidence>
<gene>
    <name evidence="13" type="ORF">MNEG_10366</name>
</gene>